<gene>
    <name evidence="1" type="ORF">L2E82_25539</name>
</gene>
<dbReference type="EMBL" id="CM042012">
    <property type="protein sequence ID" value="KAI3753485.1"/>
    <property type="molecule type" value="Genomic_DNA"/>
</dbReference>
<name>A0ACB9E471_CICIN</name>
<evidence type="ECO:0000313" key="2">
    <source>
        <dbReference type="Proteomes" id="UP001055811"/>
    </source>
</evidence>
<reference evidence="1 2" key="2">
    <citation type="journal article" date="2022" name="Mol. Ecol. Resour.">
        <title>The genomes of chicory, endive, great burdock and yacon provide insights into Asteraceae paleo-polyploidization history and plant inulin production.</title>
        <authorList>
            <person name="Fan W."/>
            <person name="Wang S."/>
            <person name="Wang H."/>
            <person name="Wang A."/>
            <person name="Jiang F."/>
            <person name="Liu H."/>
            <person name="Zhao H."/>
            <person name="Xu D."/>
            <person name="Zhang Y."/>
        </authorList>
    </citation>
    <scope>NUCLEOTIDE SEQUENCE [LARGE SCALE GENOMIC DNA]</scope>
    <source>
        <strain evidence="2">cv. Punajuju</strain>
        <tissue evidence="1">Leaves</tissue>
    </source>
</reference>
<comment type="caution">
    <text evidence="1">The sequence shown here is derived from an EMBL/GenBank/DDBJ whole genome shotgun (WGS) entry which is preliminary data.</text>
</comment>
<dbReference type="Proteomes" id="UP001055811">
    <property type="component" value="Linkage Group LG04"/>
</dbReference>
<sequence length="87" mass="9933">MGTGSSCTKEQRKFCKKQEDPPLKKKGENQEFSLSGFVMILVYKTLTSSSCLCDSVVGNDVKTVKQHLDSTPTMPLWRLEMLYKIRR</sequence>
<keyword evidence="2" id="KW-1185">Reference proteome</keyword>
<evidence type="ECO:0000313" key="1">
    <source>
        <dbReference type="EMBL" id="KAI3753485.1"/>
    </source>
</evidence>
<accession>A0ACB9E471</accession>
<protein>
    <submittedName>
        <fullName evidence="1">Uncharacterized protein</fullName>
    </submittedName>
</protein>
<proteinExistence type="predicted"/>
<reference evidence="2" key="1">
    <citation type="journal article" date="2022" name="Mol. Ecol. Resour.">
        <title>The genomes of chicory, endive, great burdock and yacon provide insights into Asteraceae palaeo-polyploidization history and plant inulin production.</title>
        <authorList>
            <person name="Fan W."/>
            <person name="Wang S."/>
            <person name="Wang H."/>
            <person name="Wang A."/>
            <person name="Jiang F."/>
            <person name="Liu H."/>
            <person name="Zhao H."/>
            <person name="Xu D."/>
            <person name="Zhang Y."/>
        </authorList>
    </citation>
    <scope>NUCLEOTIDE SEQUENCE [LARGE SCALE GENOMIC DNA]</scope>
    <source>
        <strain evidence="2">cv. Punajuju</strain>
    </source>
</reference>
<organism evidence="1 2">
    <name type="scientific">Cichorium intybus</name>
    <name type="common">Chicory</name>
    <dbReference type="NCBI Taxonomy" id="13427"/>
    <lineage>
        <taxon>Eukaryota</taxon>
        <taxon>Viridiplantae</taxon>
        <taxon>Streptophyta</taxon>
        <taxon>Embryophyta</taxon>
        <taxon>Tracheophyta</taxon>
        <taxon>Spermatophyta</taxon>
        <taxon>Magnoliopsida</taxon>
        <taxon>eudicotyledons</taxon>
        <taxon>Gunneridae</taxon>
        <taxon>Pentapetalae</taxon>
        <taxon>asterids</taxon>
        <taxon>campanulids</taxon>
        <taxon>Asterales</taxon>
        <taxon>Asteraceae</taxon>
        <taxon>Cichorioideae</taxon>
        <taxon>Cichorieae</taxon>
        <taxon>Cichoriinae</taxon>
        <taxon>Cichorium</taxon>
    </lineage>
</organism>